<protein>
    <submittedName>
        <fullName evidence="1">Uncharacterized protein</fullName>
    </submittedName>
</protein>
<evidence type="ECO:0000313" key="2">
    <source>
        <dbReference type="Proteomes" id="UP001239213"/>
    </source>
</evidence>
<dbReference type="Proteomes" id="UP001239213">
    <property type="component" value="Unassembled WGS sequence"/>
</dbReference>
<accession>A0AAI9V012</accession>
<gene>
    <name evidence="1" type="ORF">CCUS01_06725</name>
</gene>
<name>A0AAI9V012_9PEZI</name>
<sequence length="131" mass="14078">MASGIPHSTSFARERDRDAVIILASVARFLPWKAKSFEPHPLAAQSRRGCLNGSVQIDTTNSTMVTGPANTAFLVSKESKTLGTACSPTISDWRRAASTPTFTQATPANRPLHSVYLLASSLAEKTFIITT</sequence>
<proteinExistence type="predicted"/>
<dbReference type="EMBL" id="MPDP01000254">
    <property type="protein sequence ID" value="KAK1468021.1"/>
    <property type="molecule type" value="Genomic_DNA"/>
</dbReference>
<dbReference type="AlphaFoldDB" id="A0AAI9V012"/>
<comment type="caution">
    <text evidence="1">The sequence shown here is derived from an EMBL/GenBank/DDBJ whole genome shotgun (WGS) entry which is preliminary data.</text>
</comment>
<reference evidence="1" key="1">
    <citation type="submission" date="2016-11" db="EMBL/GenBank/DDBJ databases">
        <title>The genome sequence of Colletotrichum cuscutae.</title>
        <authorList>
            <person name="Baroncelli R."/>
        </authorList>
    </citation>
    <scope>NUCLEOTIDE SEQUENCE</scope>
    <source>
        <strain evidence="1">IMI 304802</strain>
    </source>
</reference>
<evidence type="ECO:0000313" key="1">
    <source>
        <dbReference type="EMBL" id="KAK1468021.1"/>
    </source>
</evidence>
<organism evidence="1 2">
    <name type="scientific">Colletotrichum cuscutae</name>
    <dbReference type="NCBI Taxonomy" id="1209917"/>
    <lineage>
        <taxon>Eukaryota</taxon>
        <taxon>Fungi</taxon>
        <taxon>Dikarya</taxon>
        <taxon>Ascomycota</taxon>
        <taxon>Pezizomycotina</taxon>
        <taxon>Sordariomycetes</taxon>
        <taxon>Hypocreomycetidae</taxon>
        <taxon>Glomerellales</taxon>
        <taxon>Glomerellaceae</taxon>
        <taxon>Colletotrichum</taxon>
        <taxon>Colletotrichum acutatum species complex</taxon>
    </lineage>
</organism>
<keyword evidence="2" id="KW-1185">Reference proteome</keyword>